<dbReference type="AlphaFoldDB" id="A0A7Y9XL96"/>
<evidence type="ECO:0000313" key="1">
    <source>
        <dbReference type="EMBL" id="NYH73466.1"/>
    </source>
</evidence>
<accession>A0A7Y9XL96</accession>
<protein>
    <recommendedName>
        <fullName evidence="3">DUF1838 domain-containing protein</fullName>
    </recommendedName>
</protein>
<gene>
    <name evidence="1" type="ORF">FHR27_002076</name>
</gene>
<dbReference type="RefSeq" id="WP_179538527.1">
    <property type="nucleotide sequence ID" value="NZ_JACBYV010000001.1"/>
</dbReference>
<sequence length="283" mass="31936">MLTPLQTLESTRRLDLNQPADALIALRKIHGSTLDGIPTIYHWSGRVWSRVEGEADRLLFRVEGMNIRQLGTLQDPRRGIGFRHVSRELMLYLDPLTGEPLHSWHNPWTGADVAVMHVANDPVNLPPFFERDVQGRPFIAPLRMQAERVFLSAEIPLFHDNPLAGNHQDLVGNQYHAMEIFNFTADREQLLRTDTDSANASVAWVRIAPWLPFMRMGSRPGLMVFNATGQQVPGIAALPAVLQTVIADEYPHYAAPPPLDDQRPNVTSWTAARDRLDRRPEPA</sequence>
<dbReference type="InterPro" id="IPR014990">
    <property type="entry name" value="DUF1838"/>
</dbReference>
<proteinExistence type="predicted"/>
<organism evidence="1 2">
    <name type="scientific">Phytopseudomonas flavescens</name>
    <dbReference type="NCBI Taxonomy" id="29435"/>
    <lineage>
        <taxon>Bacteria</taxon>
        <taxon>Pseudomonadati</taxon>
        <taxon>Pseudomonadota</taxon>
        <taxon>Gammaproteobacteria</taxon>
        <taxon>Pseudomonadales</taxon>
        <taxon>Pseudomonadaceae</taxon>
        <taxon>Phytopseudomonas</taxon>
    </lineage>
</organism>
<dbReference type="Proteomes" id="UP000578688">
    <property type="component" value="Unassembled WGS sequence"/>
</dbReference>
<evidence type="ECO:0000313" key="2">
    <source>
        <dbReference type="Proteomes" id="UP000578688"/>
    </source>
</evidence>
<evidence type="ECO:0008006" key="3">
    <source>
        <dbReference type="Google" id="ProtNLM"/>
    </source>
</evidence>
<name>A0A7Y9XL96_9GAMM</name>
<dbReference type="EMBL" id="JACBYV010000001">
    <property type="protein sequence ID" value="NYH73466.1"/>
    <property type="molecule type" value="Genomic_DNA"/>
</dbReference>
<reference evidence="1 2" key="1">
    <citation type="submission" date="2020-07" db="EMBL/GenBank/DDBJ databases">
        <title>Genomic analyses of the natural microbiome of Caenorhabditis elegans.</title>
        <authorList>
            <person name="Samuel B."/>
        </authorList>
    </citation>
    <scope>NUCLEOTIDE SEQUENCE [LARGE SCALE GENOMIC DNA]</scope>
    <source>
        <strain evidence="1 2">BIGb0408</strain>
    </source>
</reference>
<dbReference type="Pfam" id="PF08894">
    <property type="entry name" value="DUF1838"/>
    <property type="match status" value="1"/>
</dbReference>
<keyword evidence="2" id="KW-1185">Reference proteome</keyword>
<comment type="caution">
    <text evidence="1">The sequence shown here is derived from an EMBL/GenBank/DDBJ whole genome shotgun (WGS) entry which is preliminary data.</text>
</comment>